<proteinExistence type="predicted"/>
<dbReference type="RefSeq" id="WP_114073275.1">
    <property type="nucleotide sequence ID" value="NZ_CP029554.1"/>
</dbReference>
<reference evidence="2 4" key="2">
    <citation type="submission" date="2024-05" db="EMBL/GenBank/DDBJ databases">
        <authorList>
            <person name="De Oliveira J.P."/>
            <person name="Noriler S.A."/>
            <person name="De Oliveira A.G."/>
            <person name="Sipoli D.S."/>
        </authorList>
    </citation>
    <scope>NUCLEOTIDE SEQUENCE [LARGE SCALE GENOMIC DNA]</scope>
    <source>
        <strain evidence="2 4">LABIM192</strain>
    </source>
</reference>
<evidence type="ECO:0000313" key="3">
    <source>
        <dbReference type="Proteomes" id="UP000252038"/>
    </source>
</evidence>
<evidence type="ECO:0000313" key="1">
    <source>
        <dbReference type="EMBL" id="AXE34816.1"/>
    </source>
</evidence>
<evidence type="ECO:0000313" key="4">
    <source>
        <dbReference type="Proteomes" id="UP001462502"/>
    </source>
</evidence>
<reference evidence="1 3" key="1">
    <citation type="submission" date="2018-05" db="EMBL/GenBank/DDBJ databases">
        <title>Genome sequencing, assembly and analysis of the novel insecticidal bacterium, Chromobacterium phragmitis.</title>
        <authorList>
            <person name="Sparks M.E."/>
            <person name="Blackburn M.B."/>
            <person name="Gundersen-Rindal D.E."/>
        </authorList>
    </citation>
    <scope>NUCLEOTIDE SEQUENCE [LARGE SCALE GENOMIC DNA]</scope>
    <source>
        <strain evidence="1">IIBBL 274-1</strain>
    </source>
</reference>
<dbReference type="EMBL" id="CP029554">
    <property type="protein sequence ID" value="AXE34816.1"/>
    <property type="molecule type" value="Genomic_DNA"/>
</dbReference>
<evidence type="ECO:0000313" key="2">
    <source>
        <dbReference type="EMBL" id="MEO9385900.1"/>
    </source>
</evidence>
<accession>A0A344UHR8</accession>
<dbReference type="Proteomes" id="UP000252038">
    <property type="component" value="Chromosome"/>
</dbReference>
<dbReference type="AlphaFoldDB" id="A0A344UHR8"/>
<sequence length="66" mass="6964">MQEELNHLHDTATQLLGEHLGNWADSLLNAGGGHSDSRFIEALHALLTVRAALAPLVGNAQDASHG</sequence>
<name>A0A344UHR8_9NEIS</name>
<dbReference type="EMBL" id="JBDXMI010000001">
    <property type="protein sequence ID" value="MEO9385900.1"/>
    <property type="molecule type" value="Genomic_DNA"/>
</dbReference>
<gene>
    <name evidence="2" type="ORF">ABI908_17520</name>
    <name evidence="1" type="ORF">DK843_11245</name>
</gene>
<dbReference type="Proteomes" id="UP001462502">
    <property type="component" value="Unassembled WGS sequence"/>
</dbReference>
<keyword evidence="4" id="KW-1185">Reference proteome</keyword>
<dbReference type="KEGG" id="chrb:DK843_11245"/>
<organism evidence="1 3">
    <name type="scientific">Chromobacterium phragmitis</name>
    <dbReference type="NCBI Taxonomy" id="2202141"/>
    <lineage>
        <taxon>Bacteria</taxon>
        <taxon>Pseudomonadati</taxon>
        <taxon>Pseudomonadota</taxon>
        <taxon>Betaproteobacteria</taxon>
        <taxon>Neisseriales</taxon>
        <taxon>Chromobacteriaceae</taxon>
        <taxon>Chromobacterium</taxon>
    </lineage>
</organism>
<protein>
    <submittedName>
        <fullName evidence="1">Uncharacterized protein</fullName>
    </submittedName>
</protein>